<proteinExistence type="predicted"/>
<keyword evidence="1" id="KW-0732">Signal</keyword>
<evidence type="ECO:0000256" key="1">
    <source>
        <dbReference type="SAM" id="SignalP"/>
    </source>
</evidence>
<feature type="signal peptide" evidence="1">
    <location>
        <begin position="1"/>
        <end position="25"/>
    </location>
</feature>
<evidence type="ECO:0000313" key="2">
    <source>
        <dbReference type="EMBL" id="CAB9527264.1"/>
    </source>
</evidence>
<dbReference type="AlphaFoldDB" id="A0A9N8EYB5"/>
<feature type="chain" id="PRO_5040340397" evidence="1">
    <location>
        <begin position="26"/>
        <end position="133"/>
    </location>
</feature>
<reference evidence="2" key="1">
    <citation type="submission" date="2020-06" db="EMBL/GenBank/DDBJ databases">
        <authorList>
            <consortium name="Plant Systems Biology data submission"/>
        </authorList>
    </citation>
    <scope>NUCLEOTIDE SEQUENCE</scope>
    <source>
        <strain evidence="2">D6</strain>
    </source>
</reference>
<organism evidence="2 3">
    <name type="scientific">Seminavis robusta</name>
    <dbReference type="NCBI Taxonomy" id="568900"/>
    <lineage>
        <taxon>Eukaryota</taxon>
        <taxon>Sar</taxon>
        <taxon>Stramenopiles</taxon>
        <taxon>Ochrophyta</taxon>
        <taxon>Bacillariophyta</taxon>
        <taxon>Bacillariophyceae</taxon>
        <taxon>Bacillariophycidae</taxon>
        <taxon>Naviculales</taxon>
        <taxon>Naviculaceae</taxon>
        <taxon>Seminavis</taxon>
    </lineage>
</organism>
<dbReference type="EMBL" id="CAICTM010001965">
    <property type="protein sequence ID" value="CAB9527264.1"/>
    <property type="molecule type" value="Genomic_DNA"/>
</dbReference>
<protein>
    <submittedName>
        <fullName evidence="2">Uncharacterized protein</fullName>
    </submittedName>
</protein>
<name>A0A9N8EYB5_9STRA</name>
<keyword evidence="3" id="KW-1185">Reference proteome</keyword>
<gene>
    <name evidence="2" type="ORF">SEMRO_1967_G308370.1</name>
</gene>
<comment type="caution">
    <text evidence="2">The sequence shown here is derived from an EMBL/GenBank/DDBJ whole genome shotgun (WGS) entry which is preliminary data.</text>
</comment>
<evidence type="ECO:0000313" key="3">
    <source>
        <dbReference type="Proteomes" id="UP001153069"/>
    </source>
</evidence>
<dbReference type="Proteomes" id="UP001153069">
    <property type="component" value="Unassembled WGS sequence"/>
</dbReference>
<accession>A0A9N8EYB5</accession>
<sequence>MRQPLRRNLLWIMAIMALLIQGVVGFTPLHRPDCATASTTELSMALALPTPGSKKRKSKWYEETCGLARRKVYQDDYFLDYDVTAAPFRGIPSAPLILPPSRERKRDKLRRAAKWTWQAVRRKSNTDSIEWHS</sequence>